<name>A0A1G8VRW5_9EURY</name>
<dbReference type="PROSITE" id="PS51740">
    <property type="entry name" value="SPOVT_ABRB"/>
    <property type="match status" value="1"/>
</dbReference>
<sequence length="100" mass="11258">MMRKSESSPDSGTAVVAISKHGQAMIPKRFRAKLGIDAPGKVLFRETEDGNVVIERVRSATEMQGFAARSEASTDVFATDLFREKRERDRSERDDRFPPQ</sequence>
<dbReference type="STRING" id="1095776.SAMN04515672_1441"/>
<evidence type="ECO:0000259" key="1">
    <source>
        <dbReference type="PROSITE" id="PS51740"/>
    </source>
</evidence>
<gene>
    <name evidence="2" type="ORF">SAMN04515672_1441</name>
</gene>
<proteinExistence type="predicted"/>
<keyword evidence="3" id="KW-1185">Reference proteome</keyword>
<feature type="domain" description="SpoVT-AbrB" evidence="1">
    <location>
        <begin position="13"/>
        <end position="59"/>
    </location>
</feature>
<evidence type="ECO:0000313" key="3">
    <source>
        <dbReference type="Proteomes" id="UP000198882"/>
    </source>
</evidence>
<accession>A0A1G8VRW5</accession>
<organism evidence="2 3">
    <name type="scientific">Natronorubrum texcoconense</name>
    <dbReference type="NCBI Taxonomy" id="1095776"/>
    <lineage>
        <taxon>Archaea</taxon>
        <taxon>Methanobacteriati</taxon>
        <taxon>Methanobacteriota</taxon>
        <taxon>Stenosarchaea group</taxon>
        <taxon>Halobacteria</taxon>
        <taxon>Halobacteriales</taxon>
        <taxon>Natrialbaceae</taxon>
        <taxon>Natronorubrum</taxon>
    </lineage>
</organism>
<evidence type="ECO:0000313" key="2">
    <source>
        <dbReference type="EMBL" id="SDJ67930.1"/>
    </source>
</evidence>
<dbReference type="InterPro" id="IPR037914">
    <property type="entry name" value="SpoVT-AbrB_sf"/>
</dbReference>
<reference evidence="3" key="1">
    <citation type="submission" date="2016-10" db="EMBL/GenBank/DDBJ databases">
        <authorList>
            <person name="Varghese N."/>
            <person name="Submissions S."/>
        </authorList>
    </citation>
    <scope>NUCLEOTIDE SEQUENCE [LARGE SCALE GENOMIC DNA]</scope>
    <source>
        <strain evidence="3">B4,CECT 8067,JCM 17497</strain>
    </source>
</reference>
<dbReference type="Pfam" id="PF04014">
    <property type="entry name" value="MazE_antitoxin"/>
    <property type="match status" value="1"/>
</dbReference>
<dbReference type="GO" id="GO:0003677">
    <property type="term" value="F:DNA binding"/>
    <property type="evidence" value="ECO:0007669"/>
    <property type="project" value="InterPro"/>
</dbReference>
<dbReference type="Proteomes" id="UP000198882">
    <property type="component" value="Unassembled WGS sequence"/>
</dbReference>
<dbReference type="AlphaFoldDB" id="A0A1G8VRW5"/>
<dbReference type="EMBL" id="FNFE01000001">
    <property type="protein sequence ID" value="SDJ67930.1"/>
    <property type="molecule type" value="Genomic_DNA"/>
</dbReference>
<dbReference type="SMART" id="SM00966">
    <property type="entry name" value="SpoVT_AbrB"/>
    <property type="match status" value="1"/>
</dbReference>
<protein>
    <submittedName>
        <fullName evidence="2">Looped-hinge helix DNA binding domain-containing protein, AbrB family</fullName>
    </submittedName>
</protein>
<dbReference type="SUPFAM" id="SSF89447">
    <property type="entry name" value="AbrB/MazE/MraZ-like"/>
    <property type="match status" value="1"/>
</dbReference>
<dbReference type="Gene3D" id="2.10.260.10">
    <property type="match status" value="1"/>
</dbReference>
<dbReference type="NCBIfam" id="TIGR01439">
    <property type="entry name" value="lp_hng_hel_AbrB"/>
    <property type="match status" value="1"/>
</dbReference>
<dbReference type="InterPro" id="IPR007159">
    <property type="entry name" value="SpoVT-AbrB_dom"/>
</dbReference>